<name>A0A6A3B1Z7_HIBSY</name>
<reference evidence="2" key="1">
    <citation type="submission" date="2019-09" db="EMBL/GenBank/DDBJ databases">
        <title>Draft genome information of white flower Hibiscus syriacus.</title>
        <authorList>
            <person name="Kim Y.-M."/>
        </authorList>
    </citation>
    <scope>NUCLEOTIDE SEQUENCE [LARGE SCALE GENOMIC DNA]</scope>
    <source>
        <strain evidence="2">YM2019G1</strain>
    </source>
</reference>
<dbReference type="GO" id="GO:0003676">
    <property type="term" value="F:nucleic acid binding"/>
    <property type="evidence" value="ECO:0007669"/>
    <property type="project" value="InterPro"/>
</dbReference>
<dbReference type="Gene3D" id="3.30.420.10">
    <property type="entry name" value="Ribonuclease H-like superfamily/Ribonuclease H"/>
    <property type="match status" value="1"/>
</dbReference>
<evidence type="ECO:0000259" key="1">
    <source>
        <dbReference type="Pfam" id="PF13456"/>
    </source>
</evidence>
<protein>
    <recommendedName>
        <fullName evidence="1">RNase H type-1 domain-containing protein</fullName>
    </recommendedName>
</protein>
<organism evidence="2 3">
    <name type="scientific">Hibiscus syriacus</name>
    <name type="common">Rose of Sharon</name>
    <dbReference type="NCBI Taxonomy" id="106335"/>
    <lineage>
        <taxon>Eukaryota</taxon>
        <taxon>Viridiplantae</taxon>
        <taxon>Streptophyta</taxon>
        <taxon>Embryophyta</taxon>
        <taxon>Tracheophyta</taxon>
        <taxon>Spermatophyta</taxon>
        <taxon>Magnoliopsida</taxon>
        <taxon>eudicotyledons</taxon>
        <taxon>Gunneridae</taxon>
        <taxon>Pentapetalae</taxon>
        <taxon>rosids</taxon>
        <taxon>malvids</taxon>
        <taxon>Malvales</taxon>
        <taxon>Malvaceae</taxon>
        <taxon>Malvoideae</taxon>
        <taxon>Hibiscus</taxon>
    </lineage>
</organism>
<accession>A0A6A3B1Z7</accession>
<dbReference type="CDD" id="cd06222">
    <property type="entry name" value="RNase_H_like"/>
    <property type="match status" value="1"/>
</dbReference>
<dbReference type="InterPro" id="IPR002156">
    <property type="entry name" value="RNaseH_domain"/>
</dbReference>
<dbReference type="InterPro" id="IPR036397">
    <property type="entry name" value="RNaseH_sf"/>
</dbReference>
<dbReference type="PANTHER" id="PTHR47074">
    <property type="entry name" value="BNAC02G40300D PROTEIN"/>
    <property type="match status" value="1"/>
</dbReference>
<dbReference type="EMBL" id="VEPZ02000925">
    <property type="protein sequence ID" value="KAE8710980.1"/>
    <property type="molecule type" value="Genomic_DNA"/>
</dbReference>
<dbReference type="InterPro" id="IPR044730">
    <property type="entry name" value="RNase_H-like_dom_plant"/>
</dbReference>
<dbReference type="GO" id="GO:0004523">
    <property type="term" value="F:RNA-DNA hybrid ribonuclease activity"/>
    <property type="evidence" value="ECO:0007669"/>
    <property type="project" value="InterPro"/>
</dbReference>
<proteinExistence type="predicted"/>
<evidence type="ECO:0000313" key="2">
    <source>
        <dbReference type="EMBL" id="KAE8710980.1"/>
    </source>
</evidence>
<evidence type="ECO:0000313" key="3">
    <source>
        <dbReference type="Proteomes" id="UP000436088"/>
    </source>
</evidence>
<gene>
    <name evidence="2" type="ORF">F3Y22_tig00110317pilonHSYRG00041</name>
</gene>
<comment type="caution">
    <text evidence="2">The sequence shown here is derived from an EMBL/GenBank/DDBJ whole genome shotgun (WGS) entry which is preliminary data.</text>
</comment>
<dbReference type="Proteomes" id="UP000436088">
    <property type="component" value="Unassembled WGS sequence"/>
</dbReference>
<dbReference type="InterPro" id="IPR052929">
    <property type="entry name" value="RNase_H-like_EbsB-rel"/>
</dbReference>
<dbReference type="PANTHER" id="PTHR47074:SF48">
    <property type="entry name" value="POLYNUCLEOTIDYL TRANSFERASE, RIBONUCLEASE H-LIKE SUPERFAMILY PROTEIN"/>
    <property type="match status" value="1"/>
</dbReference>
<feature type="domain" description="RNase H type-1" evidence="1">
    <location>
        <begin position="31"/>
        <end position="148"/>
    </location>
</feature>
<sequence>MTWNIWNRRNKLLREKTLLNEQSVINSSMEFKNVGREAAIGIVACDHHGFVVGGVARKVASPQNAESAEAMTFSLGIQFACEQGWDRVIIEGDAFSIINRINIQHDDLTVVGLSLRETKAVLDIHPNFKVCYTNRLANRVAHSLAQWALSIDNLVWFYFDEPNCIRSDVILDAIGI</sequence>
<keyword evidence="3" id="KW-1185">Reference proteome</keyword>
<dbReference type="Pfam" id="PF13456">
    <property type="entry name" value="RVT_3"/>
    <property type="match status" value="1"/>
</dbReference>
<dbReference type="AlphaFoldDB" id="A0A6A3B1Z7"/>